<gene>
    <name evidence="1" type="ORF">M514_24021</name>
</gene>
<reference evidence="1" key="1">
    <citation type="journal article" date="2014" name="Nat. Genet.">
        <title>Genome and transcriptome of the porcine whipworm Trichuris suis.</title>
        <authorList>
            <person name="Jex A.R."/>
            <person name="Nejsum P."/>
            <person name="Schwarz E.M."/>
            <person name="Hu L."/>
            <person name="Young N.D."/>
            <person name="Hall R.S."/>
            <person name="Korhonen P.K."/>
            <person name="Liao S."/>
            <person name="Thamsborg S."/>
            <person name="Xia J."/>
            <person name="Xu P."/>
            <person name="Wang S."/>
            <person name="Scheerlinck J.P."/>
            <person name="Hofmann A."/>
            <person name="Sternberg P.W."/>
            <person name="Wang J."/>
            <person name="Gasser R.B."/>
        </authorList>
    </citation>
    <scope>NUCLEOTIDE SEQUENCE [LARGE SCALE GENOMIC DNA]</scope>
    <source>
        <strain evidence="1">DCEP-RM93F</strain>
    </source>
</reference>
<protein>
    <submittedName>
        <fullName evidence="1">Uncharacterized protein</fullName>
    </submittedName>
</protein>
<dbReference type="EMBL" id="KL367566">
    <property type="protein sequence ID" value="KFD63763.1"/>
    <property type="molecule type" value="Genomic_DNA"/>
</dbReference>
<sequence>MDIRNSNGLRVFFSFRHTLSSPSINSARLSLDEDPVYELFLVARDYQVPVLCSSWCKWKRDSPRRQTGWETWPPSWVIRQRILHKTRAGTP</sequence>
<name>A0A085N2R7_9BILA</name>
<dbReference type="Proteomes" id="UP000030758">
    <property type="component" value="Unassembled WGS sequence"/>
</dbReference>
<accession>A0A085N2R7</accession>
<proteinExistence type="predicted"/>
<dbReference type="AlphaFoldDB" id="A0A085N2R7"/>
<organism evidence="1">
    <name type="scientific">Trichuris suis</name>
    <name type="common">pig whipworm</name>
    <dbReference type="NCBI Taxonomy" id="68888"/>
    <lineage>
        <taxon>Eukaryota</taxon>
        <taxon>Metazoa</taxon>
        <taxon>Ecdysozoa</taxon>
        <taxon>Nematoda</taxon>
        <taxon>Enoplea</taxon>
        <taxon>Dorylaimia</taxon>
        <taxon>Trichinellida</taxon>
        <taxon>Trichuridae</taxon>
        <taxon>Trichuris</taxon>
    </lineage>
</organism>
<evidence type="ECO:0000313" key="1">
    <source>
        <dbReference type="EMBL" id="KFD63763.1"/>
    </source>
</evidence>